<comment type="subcellular location">
    <subcellularLocation>
        <location evidence="1">Cell membrane</location>
        <topology evidence="1">Multi-pass membrane protein</topology>
    </subcellularLocation>
</comment>
<dbReference type="AlphaFoldDB" id="A0A939BVK6"/>
<feature type="transmembrane region" description="Helical" evidence="7">
    <location>
        <begin position="215"/>
        <end position="235"/>
    </location>
</feature>
<evidence type="ECO:0000256" key="3">
    <source>
        <dbReference type="ARBA" id="ARBA00022475"/>
    </source>
</evidence>
<dbReference type="Proteomes" id="UP000717624">
    <property type="component" value="Unassembled WGS sequence"/>
</dbReference>
<evidence type="ECO:0000256" key="4">
    <source>
        <dbReference type="ARBA" id="ARBA00022692"/>
    </source>
</evidence>
<feature type="transmembrane region" description="Helical" evidence="7">
    <location>
        <begin position="287"/>
        <end position="314"/>
    </location>
</feature>
<name>A0A939BVK6_9BACL</name>
<feature type="transmembrane region" description="Helical" evidence="7">
    <location>
        <begin position="163"/>
        <end position="183"/>
    </location>
</feature>
<dbReference type="InterPro" id="IPR001958">
    <property type="entry name" value="Tet-R_TetA/multi-R_MdtG-like"/>
</dbReference>
<evidence type="ECO:0000313" key="10">
    <source>
        <dbReference type="Proteomes" id="UP000717624"/>
    </source>
</evidence>
<sequence length="412" mass="44596">MGSLRAYPRKIWMLAATGILYATGMAFIWPMVTIYIHDVLGKSLSVAGMLLVFNQGGFLTGSLVGGLLFDRWGKLRTIVATTVLGAVVAIIMGSWQNFYVYGAMLALNGFCSGVMYPAIYALTTIIWKEGGRTALNMTYVAINVGVAVGSALCGIVAELSFTWTFYGNAILYGIVLVMFIAMLRNRQESPATGAKEEIYTIEPIEPVPVPAKRPWVTLGMLCFGLIVCWIAYVQWQTVIATYMSSLGISLSSYSMLWTINGLLILVGQPLTKWLIRFASDVKQQIVLGSIIFACSMLLLTQTTSYTGFLAGMIIMTLGEMLVWPGVPTIAARLAPPGKEGQFQGMVSGASSAGRMVGPALGAVLFESFSASVLFLAMALLCLLGAVCFYSHDRLRRRTSENGNSIQAKTESF</sequence>
<reference evidence="9" key="1">
    <citation type="submission" date="2021-01" db="EMBL/GenBank/DDBJ databases">
        <title>Genomic Encyclopedia of Type Strains, Phase IV (KMG-IV): sequencing the most valuable type-strain genomes for metagenomic binning, comparative biology and taxonomic classification.</title>
        <authorList>
            <person name="Goeker M."/>
        </authorList>
    </citation>
    <scope>NUCLEOTIDE SEQUENCE</scope>
    <source>
        <strain evidence="9">DSM 25523</strain>
    </source>
</reference>
<feature type="transmembrane region" description="Helical" evidence="7">
    <location>
        <begin position="255"/>
        <end position="275"/>
    </location>
</feature>
<evidence type="ECO:0000259" key="8">
    <source>
        <dbReference type="PROSITE" id="PS50850"/>
    </source>
</evidence>
<feature type="transmembrane region" description="Helical" evidence="7">
    <location>
        <begin position="75"/>
        <end position="92"/>
    </location>
</feature>
<dbReference type="InterPro" id="IPR011701">
    <property type="entry name" value="MFS"/>
</dbReference>
<evidence type="ECO:0000256" key="2">
    <source>
        <dbReference type="ARBA" id="ARBA00022448"/>
    </source>
</evidence>
<gene>
    <name evidence="9" type="ORF">JOD01_002386</name>
</gene>
<keyword evidence="4 7" id="KW-0812">Transmembrane</keyword>
<accession>A0A939BVK6</accession>
<feature type="transmembrane region" description="Helical" evidence="7">
    <location>
        <begin position="44"/>
        <end position="68"/>
    </location>
</feature>
<dbReference type="PROSITE" id="PS50850">
    <property type="entry name" value="MFS"/>
    <property type="match status" value="1"/>
</dbReference>
<dbReference type="PANTHER" id="PTHR23517:SF10">
    <property type="entry name" value="MAJOR FACILITATOR SUPERFAMILY (MFS) PROFILE DOMAIN-CONTAINING PROTEIN"/>
    <property type="match status" value="1"/>
</dbReference>
<keyword evidence="6 7" id="KW-0472">Membrane</keyword>
<dbReference type="EMBL" id="JAFBEB010000007">
    <property type="protein sequence ID" value="MBM7590776.1"/>
    <property type="molecule type" value="Genomic_DNA"/>
</dbReference>
<organism evidence="9 10">
    <name type="scientific">Brevibacillus fulvus</name>
    <dbReference type="NCBI Taxonomy" id="1125967"/>
    <lineage>
        <taxon>Bacteria</taxon>
        <taxon>Bacillati</taxon>
        <taxon>Bacillota</taxon>
        <taxon>Bacilli</taxon>
        <taxon>Bacillales</taxon>
        <taxon>Paenibacillaceae</taxon>
        <taxon>Brevibacillus</taxon>
    </lineage>
</organism>
<dbReference type="PANTHER" id="PTHR23517">
    <property type="entry name" value="RESISTANCE PROTEIN MDTM, PUTATIVE-RELATED-RELATED"/>
    <property type="match status" value="1"/>
</dbReference>
<comment type="caution">
    <text evidence="9">The sequence shown here is derived from an EMBL/GenBank/DDBJ whole genome shotgun (WGS) entry which is preliminary data.</text>
</comment>
<feature type="domain" description="Major facilitator superfamily (MFS) profile" evidence="8">
    <location>
        <begin position="10"/>
        <end position="396"/>
    </location>
</feature>
<evidence type="ECO:0000256" key="6">
    <source>
        <dbReference type="ARBA" id="ARBA00023136"/>
    </source>
</evidence>
<protein>
    <submittedName>
        <fullName evidence="9">MFS family arabinose efflux permease</fullName>
    </submittedName>
</protein>
<evidence type="ECO:0000313" key="9">
    <source>
        <dbReference type="EMBL" id="MBM7590776.1"/>
    </source>
</evidence>
<feature type="transmembrane region" description="Helical" evidence="7">
    <location>
        <begin position="98"/>
        <end position="122"/>
    </location>
</feature>
<feature type="transmembrane region" description="Helical" evidence="7">
    <location>
        <begin position="134"/>
        <end position="157"/>
    </location>
</feature>
<keyword evidence="5 7" id="KW-1133">Transmembrane helix</keyword>
<evidence type="ECO:0000256" key="1">
    <source>
        <dbReference type="ARBA" id="ARBA00004651"/>
    </source>
</evidence>
<keyword evidence="3" id="KW-1003">Cell membrane</keyword>
<evidence type="ECO:0000256" key="7">
    <source>
        <dbReference type="SAM" id="Phobius"/>
    </source>
</evidence>
<dbReference type="InterPro" id="IPR020846">
    <property type="entry name" value="MFS_dom"/>
</dbReference>
<dbReference type="PRINTS" id="PR01035">
    <property type="entry name" value="TCRTETA"/>
</dbReference>
<dbReference type="Gene3D" id="1.20.1250.20">
    <property type="entry name" value="MFS general substrate transporter like domains"/>
    <property type="match status" value="1"/>
</dbReference>
<keyword evidence="2" id="KW-0813">Transport</keyword>
<dbReference type="Pfam" id="PF07690">
    <property type="entry name" value="MFS_1"/>
    <property type="match status" value="1"/>
</dbReference>
<dbReference type="InterPro" id="IPR036259">
    <property type="entry name" value="MFS_trans_sf"/>
</dbReference>
<evidence type="ECO:0000256" key="5">
    <source>
        <dbReference type="ARBA" id="ARBA00022989"/>
    </source>
</evidence>
<proteinExistence type="predicted"/>
<feature type="transmembrane region" description="Helical" evidence="7">
    <location>
        <begin position="368"/>
        <end position="389"/>
    </location>
</feature>
<dbReference type="SUPFAM" id="SSF103473">
    <property type="entry name" value="MFS general substrate transporter"/>
    <property type="match status" value="1"/>
</dbReference>
<keyword evidence="10" id="KW-1185">Reference proteome</keyword>
<dbReference type="GO" id="GO:0022857">
    <property type="term" value="F:transmembrane transporter activity"/>
    <property type="evidence" value="ECO:0007669"/>
    <property type="project" value="InterPro"/>
</dbReference>
<dbReference type="RefSeq" id="WP_204518521.1">
    <property type="nucleotide sequence ID" value="NZ_BAABIN010000016.1"/>
</dbReference>
<feature type="transmembrane region" description="Helical" evidence="7">
    <location>
        <begin position="12"/>
        <end position="32"/>
    </location>
</feature>
<dbReference type="GO" id="GO:0005886">
    <property type="term" value="C:plasma membrane"/>
    <property type="evidence" value="ECO:0007669"/>
    <property type="project" value="UniProtKB-SubCell"/>
</dbReference>
<dbReference type="CDD" id="cd17329">
    <property type="entry name" value="MFS_MdtH_MDR_like"/>
    <property type="match status" value="1"/>
</dbReference>
<dbReference type="InterPro" id="IPR050171">
    <property type="entry name" value="MFS_Transporters"/>
</dbReference>